<evidence type="ECO:0000259" key="6">
    <source>
        <dbReference type="Pfam" id="PF08100"/>
    </source>
</evidence>
<dbReference type="SUPFAM" id="SSF53335">
    <property type="entry name" value="S-adenosyl-L-methionine-dependent methyltransferases"/>
    <property type="match status" value="1"/>
</dbReference>
<reference evidence="7" key="1">
    <citation type="submission" date="2020-10" db="EMBL/GenBank/DDBJ databases">
        <title>Diversity and distribution of actinomycetes associated with coral in the coast of Hainan.</title>
        <authorList>
            <person name="Li F."/>
        </authorList>
    </citation>
    <scope>NUCLEOTIDE SEQUENCE</scope>
    <source>
        <strain evidence="7">HNM0983</strain>
    </source>
</reference>
<dbReference type="InterPro" id="IPR036388">
    <property type="entry name" value="WH-like_DNA-bd_sf"/>
</dbReference>
<dbReference type="RefSeq" id="WP_193926785.1">
    <property type="nucleotide sequence ID" value="NZ_JADEYC010000005.1"/>
</dbReference>
<dbReference type="InterPro" id="IPR029063">
    <property type="entry name" value="SAM-dependent_MTases_sf"/>
</dbReference>
<gene>
    <name evidence="7" type="ORF">IQ251_02605</name>
</gene>
<evidence type="ECO:0000259" key="5">
    <source>
        <dbReference type="Pfam" id="PF00891"/>
    </source>
</evidence>
<accession>A0A929FYF3</accession>
<dbReference type="PIRSF" id="PIRSF005739">
    <property type="entry name" value="O-mtase"/>
    <property type="match status" value="1"/>
</dbReference>
<dbReference type="Pfam" id="PF00891">
    <property type="entry name" value="Methyltransf_2"/>
    <property type="match status" value="1"/>
</dbReference>
<dbReference type="InterPro" id="IPR001077">
    <property type="entry name" value="COMT_C"/>
</dbReference>
<feature type="active site" description="Proton acceptor" evidence="4">
    <location>
        <position position="255"/>
    </location>
</feature>
<dbReference type="InterPro" id="IPR016461">
    <property type="entry name" value="COMT-like"/>
</dbReference>
<feature type="domain" description="O-methyltransferase C-terminal" evidence="5">
    <location>
        <begin position="118"/>
        <end position="326"/>
    </location>
</feature>
<dbReference type="Pfam" id="PF08100">
    <property type="entry name" value="Dimerisation"/>
    <property type="match status" value="1"/>
</dbReference>
<keyword evidence="3" id="KW-0949">S-adenosyl-L-methionine</keyword>
<dbReference type="Gene3D" id="1.10.10.10">
    <property type="entry name" value="Winged helix-like DNA-binding domain superfamily/Winged helix DNA-binding domain"/>
    <property type="match status" value="1"/>
</dbReference>
<evidence type="ECO:0000256" key="1">
    <source>
        <dbReference type="ARBA" id="ARBA00022603"/>
    </source>
</evidence>
<dbReference type="PANTHER" id="PTHR43712">
    <property type="entry name" value="PUTATIVE (AFU_ORTHOLOGUE AFUA_4G14580)-RELATED"/>
    <property type="match status" value="1"/>
</dbReference>
<dbReference type="PANTHER" id="PTHR43712:SF2">
    <property type="entry name" value="O-METHYLTRANSFERASE CICE"/>
    <property type="match status" value="1"/>
</dbReference>
<proteinExistence type="predicted"/>
<keyword evidence="1" id="KW-0489">Methyltransferase</keyword>
<evidence type="ECO:0000313" key="7">
    <source>
        <dbReference type="EMBL" id="MBE9373329.1"/>
    </source>
</evidence>
<dbReference type="AlphaFoldDB" id="A0A929FYF3"/>
<dbReference type="InterPro" id="IPR012967">
    <property type="entry name" value="COMT_dimerisation"/>
</dbReference>
<feature type="domain" description="O-methyltransferase dimerisation" evidence="6">
    <location>
        <begin position="33"/>
        <end position="95"/>
    </location>
</feature>
<dbReference type="InterPro" id="IPR036390">
    <property type="entry name" value="WH_DNA-bd_sf"/>
</dbReference>
<keyword evidence="8" id="KW-1185">Reference proteome</keyword>
<evidence type="ECO:0000313" key="8">
    <source>
        <dbReference type="Proteomes" id="UP000598360"/>
    </source>
</evidence>
<dbReference type="PROSITE" id="PS51683">
    <property type="entry name" value="SAM_OMT_II"/>
    <property type="match status" value="1"/>
</dbReference>
<name>A0A929FYF3_9PSEU</name>
<dbReference type="Proteomes" id="UP000598360">
    <property type="component" value="Unassembled WGS sequence"/>
</dbReference>
<evidence type="ECO:0000256" key="4">
    <source>
        <dbReference type="PIRSR" id="PIRSR005739-1"/>
    </source>
</evidence>
<dbReference type="Gene3D" id="3.40.50.150">
    <property type="entry name" value="Vaccinia Virus protein VP39"/>
    <property type="match status" value="1"/>
</dbReference>
<dbReference type="GO" id="GO:0032259">
    <property type="term" value="P:methylation"/>
    <property type="evidence" value="ECO:0007669"/>
    <property type="project" value="UniProtKB-KW"/>
</dbReference>
<dbReference type="GO" id="GO:0008171">
    <property type="term" value="F:O-methyltransferase activity"/>
    <property type="evidence" value="ECO:0007669"/>
    <property type="project" value="InterPro"/>
</dbReference>
<keyword evidence="2" id="KW-0808">Transferase</keyword>
<sequence length="346" mass="36628">MTDTAGATSEADGILGPEAASALIHLNSQYFVHAAVELGLPDQVAESGSTVAEIAERAGADPAAVRRLLRMLSAIGIFQAGASDTFAHTPGSAALRSTSATDSMMNAFVRNEQVARMWEQLPAALRSGESAFGKAAGKPFYDYINQDDPALAESFNAAMTNNIGSTNGAVVEALDLSSSTDLVDVGGGQGTLLRDLLQANPHLHGRLFDIEHALSDVDLELRSGALADRCEIVEGDARMAVPTGADVYVLRTILHNWDDESCAQMLRAIARDAKPGARVLVVELVLPENGQVSVLEAMFDMMMFATFGAAERTEAEYAALFERAGLEHVGVFPTSSQFSIVEAAVR</sequence>
<evidence type="ECO:0008006" key="9">
    <source>
        <dbReference type="Google" id="ProtNLM"/>
    </source>
</evidence>
<protein>
    <recommendedName>
        <fullName evidence="9">Methyltransferase</fullName>
    </recommendedName>
</protein>
<evidence type="ECO:0000256" key="3">
    <source>
        <dbReference type="ARBA" id="ARBA00022691"/>
    </source>
</evidence>
<organism evidence="7 8">
    <name type="scientific">Saccharopolyspora montiporae</name>
    <dbReference type="NCBI Taxonomy" id="2781240"/>
    <lineage>
        <taxon>Bacteria</taxon>
        <taxon>Bacillati</taxon>
        <taxon>Actinomycetota</taxon>
        <taxon>Actinomycetes</taxon>
        <taxon>Pseudonocardiales</taxon>
        <taxon>Pseudonocardiaceae</taxon>
        <taxon>Saccharopolyspora</taxon>
    </lineage>
</organism>
<dbReference type="CDD" id="cd02440">
    <property type="entry name" value="AdoMet_MTases"/>
    <property type="match status" value="1"/>
</dbReference>
<comment type="caution">
    <text evidence="7">The sequence shown here is derived from an EMBL/GenBank/DDBJ whole genome shotgun (WGS) entry which is preliminary data.</text>
</comment>
<dbReference type="EMBL" id="JADEYC010000005">
    <property type="protein sequence ID" value="MBE9373329.1"/>
    <property type="molecule type" value="Genomic_DNA"/>
</dbReference>
<evidence type="ECO:0000256" key="2">
    <source>
        <dbReference type="ARBA" id="ARBA00022679"/>
    </source>
</evidence>
<dbReference type="GO" id="GO:0046983">
    <property type="term" value="F:protein dimerization activity"/>
    <property type="evidence" value="ECO:0007669"/>
    <property type="project" value="InterPro"/>
</dbReference>
<dbReference type="SUPFAM" id="SSF46785">
    <property type="entry name" value="Winged helix' DNA-binding domain"/>
    <property type="match status" value="1"/>
</dbReference>